<dbReference type="Pfam" id="PF08522">
    <property type="entry name" value="BT_3987-like_N"/>
    <property type="match status" value="1"/>
</dbReference>
<accession>A0A5J5IJU9</accession>
<organism evidence="2 3">
    <name type="scientific">Ginsengibacter hankyongi</name>
    <dbReference type="NCBI Taxonomy" id="2607284"/>
    <lineage>
        <taxon>Bacteria</taxon>
        <taxon>Pseudomonadati</taxon>
        <taxon>Bacteroidota</taxon>
        <taxon>Chitinophagia</taxon>
        <taxon>Chitinophagales</taxon>
        <taxon>Chitinophagaceae</taxon>
        <taxon>Ginsengibacter</taxon>
    </lineage>
</organism>
<dbReference type="EMBL" id="VYQF01000001">
    <property type="protein sequence ID" value="KAA9041345.1"/>
    <property type="molecule type" value="Genomic_DNA"/>
</dbReference>
<proteinExistence type="predicted"/>
<dbReference type="Proteomes" id="UP000326903">
    <property type="component" value="Unassembled WGS sequence"/>
</dbReference>
<dbReference type="RefSeq" id="WP_150413454.1">
    <property type="nucleotide sequence ID" value="NZ_VYQF01000001.1"/>
</dbReference>
<reference evidence="2 3" key="1">
    <citation type="submission" date="2019-09" db="EMBL/GenBank/DDBJ databases">
        <title>Draft genome sequence of Ginsengibacter sp. BR5-29.</title>
        <authorList>
            <person name="Im W.-T."/>
        </authorList>
    </citation>
    <scope>NUCLEOTIDE SEQUENCE [LARGE SCALE GENOMIC DNA]</scope>
    <source>
        <strain evidence="2 3">BR5-29</strain>
    </source>
</reference>
<evidence type="ECO:0000313" key="2">
    <source>
        <dbReference type="EMBL" id="KAA9041345.1"/>
    </source>
</evidence>
<sequence length="308" mass="32987">MKIKLNKWIGLITGMFLFFIGLNSCVKNRNAEGTDFSHLQDHVLILNGGISGFSASNVAFSSDTATLKITVYLASVNLPTSPLTVTIGIDNSQIATYNTANGKNFVAIPDSAFSFATTTLTIPAGQQYATTTISFYKAKIDGGLSYLIPVAIKDASGKSLSSNENTQLFNIIGNPLAGTYSDVGYFYHPSSPRPLGPTTKKLTAISATVLQVDLGDLGGSGYIAYLTVDPATNKVTEFDPPGYYNATDDFIKELKSLADATPPGYTAAWSGSVKCNNTYDPATKTFYLRYGYIGGSGYRVTEEILVRQ</sequence>
<dbReference type="Gene3D" id="2.60.40.1740">
    <property type="entry name" value="hypothetical protein (bacova_03559)"/>
    <property type="match status" value="1"/>
</dbReference>
<evidence type="ECO:0000259" key="1">
    <source>
        <dbReference type="Pfam" id="PF08522"/>
    </source>
</evidence>
<evidence type="ECO:0000313" key="3">
    <source>
        <dbReference type="Proteomes" id="UP000326903"/>
    </source>
</evidence>
<feature type="domain" description="BT-3987-like N-terminal" evidence="1">
    <location>
        <begin position="59"/>
        <end position="158"/>
    </location>
</feature>
<name>A0A5J5IJU9_9BACT</name>
<protein>
    <submittedName>
        <fullName evidence="2">DUF1735 domain-containing protein</fullName>
    </submittedName>
</protein>
<gene>
    <name evidence="2" type="ORF">FW778_04740</name>
</gene>
<keyword evidence="3" id="KW-1185">Reference proteome</keyword>
<dbReference type="InterPro" id="IPR013728">
    <property type="entry name" value="BT_3987-like_N"/>
</dbReference>
<dbReference type="AlphaFoldDB" id="A0A5J5IJU9"/>
<comment type="caution">
    <text evidence="2">The sequence shown here is derived from an EMBL/GenBank/DDBJ whole genome shotgun (WGS) entry which is preliminary data.</text>
</comment>